<evidence type="ECO:0000256" key="1">
    <source>
        <dbReference type="ARBA" id="ARBA00004123"/>
    </source>
</evidence>
<dbReference type="PROSITE" id="PS50868">
    <property type="entry name" value="POST_SET"/>
    <property type="match status" value="1"/>
</dbReference>
<evidence type="ECO:0000256" key="4">
    <source>
        <dbReference type="ARBA" id="ARBA00022603"/>
    </source>
</evidence>
<keyword evidence="4" id="KW-0489">Methyltransferase</keyword>
<dbReference type="SMART" id="SM00317">
    <property type="entry name" value="SET"/>
    <property type="match status" value="1"/>
</dbReference>
<dbReference type="InterPro" id="IPR001214">
    <property type="entry name" value="SET_dom"/>
</dbReference>
<evidence type="ECO:0000313" key="11">
    <source>
        <dbReference type="EMBL" id="CAI5452939.1"/>
    </source>
</evidence>
<feature type="region of interest" description="Disordered" evidence="8">
    <location>
        <begin position="15"/>
        <end position="45"/>
    </location>
</feature>
<gene>
    <name evidence="11" type="ORF">CAMP_LOCUS15576</name>
</gene>
<reference evidence="11" key="1">
    <citation type="submission" date="2022-11" db="EMBL/GenBank/DDBJ databases">
        <authorList>
            <person name="Kikuchi T."/>
        </authorList>
    </citation>
    <scope>NUCLEOTIDE SEQUENCE</scope>
    <source>
        <strain evidence="11">PS1010</strain>
    </source>
</reference>
<sequence length="802" mass="92751">MMLAVKEADENFHSEIAVTDNEKHSTKKVRRPLKDAASNSSPEPSGAYVDAIAMLREMDITDDDKNWPSKISSHVSRHNLTLKREGKTGGDVYYNDNVNECIFCQTSDDRPLISCRGSMNGFTKHNLRYISQPECQNEILCPLHFCDTCFFERRKQTAFSGKLIECAYCLRAFHYEKCSPIGSKDLELTLHMNENHKFEMVICSAHRPVKEVKQNSHLKICCECENVKEVKDLKKCRICIRSFHQECRAAKEIDGNPIDQDLCESCLTGECIRIEANVIARWNDNKFYPGITREWGRCPMKLRKSNNYDELGYCLIEWQGESSQFSIVSIADCVPMFESSLKLLGKKAKPAARIAWRKMILDSGSGPNLELEPLYREVRRKIDTSKYFDKDGEKLFAIAEDEKYVCDCKTSNETHCEIGKCSNRREYYECPPDCSKDGRRCLNRGISQKEIHPKYSKTNDQGEFIAEYAGEILSKKEVDRRNNFLHYARDTEANLYMMQLVNGRAVDAARAGNIARYINHSCDPNCQTVKRTIFLKERRSDVIYDNRIAVVAIKNIEAGQEITFKYQMDDWLNSEAPDCKCGAENCEGTLGKGRIVEESQEDDEDERIDLENLRLEEEKRKRKAVKGTEVAAKRPCPAKTKTPEFVSVPEALEEYLKKFEKNSAERKHLEMLQKKANNLEFQKQLLNSAFDMELEKLDKNKRSKVVLVEKNQGIVDEAEEKSKKNEKEMKKERNEENNEKGKKEMEPEGTKKNPIFPFMNEFEQSRTSNRHERTSKKIARLCLKKLSILPKKFARKRKNEMR</sequence>
<name>A0A9P1IZC7_9PELO</name>
<dbReference type="Gene3D" id="2.170.270.10">
    <property type="entry name" value="SET domain"/>
    <property type="match status" value="1"/>
</dbReference>
<evidence type="ECO:0008006" key="13">
    <source>
        <dbReference type="Google" id="ProtNLM"/>
    </source>
</evidence>
<feature type="domain" description="SET" evidence="9">
    <location>
        <begin position="367"/>
        <end position="567"/>
    </location>
</feature>
<evidence type="ECO:0000256" key="5">
    <source>
        <dbReference type="ARBA" id="ARBA00022679"/>
    </source>
</evidence>
<dbReference type="GO" id="GO:0005694">
    <property type="term" value="C:chromosome"/>
    <property type="evidence" value="ECO:0007669"/>
    <property type="project" value="UniProtKB-SubCell"/>
</dbReference>
<feature type="compositionally biased region" description="Basic and acidic residues" evidence="8">
    <location>
        <begin position="720"/>
        <end position="751"/>
    </location>
</feature>
<evidence type="ECO:0000256" key="2">
    <source>
        <dbReference type="ARBA" id="ARBA00004286"/>
    </source>
</evidence>
<dbReference type="InterPro" id="IPR003616">
    <property type="entry name" value="Post-SET_dom"/>
</dbReference>
<evidence type="ECO:0000256" key="3">
    <source>
        <dbReference type="ARBA" id="ARBA00022454"/>
    </source>
</evidence>
<dbReference type="Pfam" id="PF00856">
    <property type="entry name" value="SET"/>
    <property type="match status" value="1"/>
</dbReference>
<dbReference type="EMBL" id="CANHGI010000005">
    <property type="protein sequence ID" value="CAI5452939.1"/>
    <property type="molecule type" value="Genomic_DNA"/>
</dbReference>
<dbReference type="InterPro" id="IPR046341">
    <property type="entry name" value="SET_dom_sf"/>
</dbReference>
<dbReference type="SUPFAM" id="SSF82199">
    <property type="entry name" value="SET domain"/>
    <property type="match status" value="1"/>
</dbReference>
<dbReference type="OrthoDB" id="422362at2759"/>
<comment type="caution">
    <text evidence="11">The sequence shown here is derived from an EMBL/GenBank/DDBJ whole genome shotgun (WGS) entry which is preliminary data.</text>
</comment>
<dbReference type="Proteomes" id="UP001152747">
    <property type="component" value="Unassembled WGS sequence"/>
</dbReference>
<feature type="domain" description="Post-SET" evidence="10">
    <location>
        <begin position="575"/>
        <end position="591"/>
    </location>
</feature>
<protein>
    <recommendedName>
        <fullName evidence="13">Histone-lysine N-methyltransferase</fullName>
    </recommendedName>
</protein>
<evidence type="ECO:0000259" key="10">
    <source>
        <dbReference type="PROSITE" id="PS50868"/>
    </source>
</evidence>
<dbReference type="GO" id="GO:0005634">
    <property type="term" value="C:nucleus"/>
    <property type="evidence" value="ECO:0007669"/>
    <property type="project" value="UniProtKB-SubCell"/>
</dbReference>
<accession>A0A9P1IZC7</accession>
<evidence type="ECO:0000256" key="8">
    <source>
        <dbReference type="SAM" id="MobiDB-lite"/>
    </source>
</evidence>
<dbReference type="GO" id="GO:0008168">
    <property type="term" value="F:methyltransferase activity"/>
    <property type="evidence" value="ECO:0007669"/>
    <property type="project" value="UniProtKB-KW"/>
</dbReference>
<keyword evidence="6" id="KW-0949">S-adenosyl-L-methionine</keyword>
<dbReference type="GO" id="GO:0032259">
    <property type="term" value="P:methylation"/>
    <property type="evidence" value="ECO:0007669"/>
    <property type="project" value="UniProtKB-KW"/>
</dbReference>
<evidence type="ECO:0000259" key="9">
    <source>
        <dbReference type="PROSITE" id="PS50280"/>
    </source>
</evidence>
<comment type="subcellular location">
    <subcellularLocation>
        <location evidence="2">Chromosome</location>
    </subcellularLocation>
    <subcellularLocation>
        <location evidence="1">Nucleus</location>
    </subcellularLocation>
</comment>
<keyword evidence="5" id="KW-0808">Transferase</keyword>
<dbReference type="PROSITE" id="PS50280">
    <property type="entry name" value="SET"/>
    <property type="match status" value="1"/>
</dbReference>
<evidence type="ECO:0000313" key="12">
    <source>
        <dbReference type="Proteomes" id="UP001152747"/>
    </source>
</evidence>
<keyword evidence="12" id="KW-1185">Reference proteome</keyword>
<dbReference type="AlphaFoldDB" id="A0A9P1IZC7"/>
<organism evidence="11 12">
    <name type="scientific">Caenorhabditis angaria</name>
    <dbReference type="NCBI Taxonomy" id="860376"/>
    <lineage>
        <taxon>Eukaryota</taxon>
        <taxon>Metazoa</taxon>
        <taxon>Ecdysozoa</taxon>
        <taxon>Nematoda</taxon>
        <taxon>Chromadorea</taxon>
        <taxon>Rhabditida</taxon>
        <taxon>Rhabditina</taxon>
        <taxon>Rhabditomorpha</taxon>
        <taxon>Rhabditoidea</taxon>
        <taxon>Rhabditidae</taxon>
        <taxon>Peloderinae</taxon>
        <taxon>Caenorhabditis</taxon>
    </lineage>
</organism>
<proteinExistence type="predicted"/>
<dbReference type="InterPro" id="IPR050777">
    <property type="entry name" value="SET2_Histone-Lys_MeTrsfase"/>
</dbReference>
<dbReference type="SMART" id="SM00508">
    <property type="entry name" value="PostSET"/>
    <property type="match status" value="1"/>
</dbReference>
<keyword evidence="7" id="KW-0539">Nucleus</keyword>
<dbReference type="PANTHER" id="PTHR22884">
    <property type="entry name" value="SET DOMAIN PROTEINS"/>
    <property type="match status" value="1"/>
</dbReference>
<keyword evidence="3" id="KW-0158">Chromosome</keyword>
<evidence type="ECO:0000256" key="6">
    <source>
        <dbReference type="ARBA" id="ARBA00022691"/>
    </source>
</evidence>
<evidence type="ECO:0000256" key="7">
    <source>
        <dbReference type="ARBA" id="ARBA00023242"/>
    </source>
</evidence>
<feature type="region of interest" description="Disordered" evidence="8">
    <location>
        <begin position="711"/>
        <end position="776"/>
    </location>
</feature>